<name>A0A1T2X9T4_9BACL</name>
<reference evidence="2 3" key="1">
    <citation type="submission" date="2017-01" db="EMBL/GenBank/DDBJ databases">
        <title>Genome analysis of Paenibacillus selenitrireducens ES3-24.</title>
        <authorList>
            <person name="Xu D."/>
            <person name="Yao R."/>
            <person name="Zheng S."/>
        </authorList>
    </citation>
    <scope>NUCLEOTIDE SEQUENCE [LARGE SCALE GENOMIC DNA]</scope>
    <source>
        <strain evidence="2 3">ES3-24</strain>
    </source>
</reference>
<proteinExistence type="predicted"/>
<dbReference type="SUPFAM" id="SSF55729">
    <property type="entry name" value="Acyl-CoA N-acyltransferases (Nat)"/>
    <property type="match status" value="1"/>
</dbReference>
<gene>
    <name evidence="2" type="ORF">BVG16_15965</name>
</gene>
<comment type="caution">
    <text evidence="2">The sequence shown here is derived from an EMBL/GenBank/DDBJ whole genome shotgun (WGS) entry which is preliminary data.</text>
</comment>
<dbReference type="Gene3D" id="3.40.630.30">
    <property type="match status" value="1"/>
</dbReference>
<sequence length="185" mass="20761">MIRAAQPQDFEQVVPLIHDAIGSIANTLAGTTDSQEALQVVGEFFQQPGNRLSYENTIVYEIDGQVVGFLLAYHGSQSDALDQPFIERIIAKTGNKDVTLAKEARDDEYYLDSVAVSNTHQGQGIGKKLMRAFEEAGRAKKYAKLSLLVDFENENAHRLYVKMGYHEDGELMVSGYHFRHMIKFC</sequence>
<evidence type="ECO:0000313" key="3">
    <source>
        <dbReference type="Proteomes" id="UP000190188"/>
    </source>
</evidence>
<evidence type="ECO:0000259" key="1">
    <source>
        <dbReference type="PROSITE" id="PS51186"/>
    </source>
</evidence>
<dbReference type="RefSeq" id="WP_078499684.1">
    <property type="nucleotide sequence ID" value="NZ_MSZX01000006.1"/>
</dbReference>
<dbReference type="InterPro" id="IPR000182">
    <property type="entry name" value="GNAT_dom"/>
</dbReference>
<dbReference type="STRING" id="1324314.BVG16_15965"/>
<feature type="domain" description="N-acetyltransferase" evidence="1">
    <location>
        <begin position="1"/>
        <end position="185"/>
    </location>
</feature>
<keyword evidence="2" id="KW-0808">Transferase</keyword>
<dbReference type="InterPro" id="IPR016181">
    <property type="entry name" value="Acyl_CoA_acyltransferase"/>
</dbReference>
<dbReference type="Pfam" id="PF00583">
    <property type="entry name" value="Acetyltransf_1"/>
    <property type="match status" value="1"/>
</dbReference>
<dbReference type="PANTHER" id="PTHR43072">
    <property type="entry name" value="N-ACETYLTRANSFERASE"/>
    <property type="match status" value="1"/>
</dbReference>
<dbReference type="CDD" id="cd04301">
    <property type="entry name" value="NAT_SF"/>
    <property type="match status" value="1"/>
</dbReference>
<protein>
    <submittedName>
        <fullName evidence="2">GNAT family N-acetyltransferase</fullName>
    </submittedName>
</protein>
<dbReference type="GO" id="GO:0016747">
    <property type="term" value="F:acyltransferase activity, transferring groups other than amino-acyl groups"/>
    <property type="evidence" value="ECO:0007669"/>
    <property type="project" value="InterPro"/>
</dbReference>
<accession>A0A1T2X9T4</accession>
<dbReference type="OrthoDB" id="5319888at2"/>
<organism evidence="2 3">
    <name type="scientific">Paenibacillus selenitireducens</name>
    <dbReference type="NCBI Taxonomy" id="1324314"/>
    <lineage>
        <taxon>Bacteria</taxon>
        <taxon>Bacillati</taxon>
        <taxon>Bacillota</taxon>
        <taxon>Bacilli</taxon>
        <taxon>Bacillales</taxon>
        <taxon>Paenibacillaceae</taxon>
        <taxon>Paenibacillus</taxon>
    </lineage>
</organism>
<keyword evidence="3" id="KW-1185">Reference proteome</keyword>
<dbReference type="PROSITE" id="PS51186">
    <property type="entry name" value="GNAT"/>
    <property type="match status" value="1"/>
</dbReference>
<evidence type="ECO:0000313" key="2">
    <source>
        <dbReference type="EMBL" id="OPA76667.1"/>
    </source>
</evidence>
<dbReference type="PANTHER" id="PTHR43072:SF60">
    <property type="entry name" value="L-2,4-DIAMINOBUTYRIC ACID ACETYLTRANSFERASE"/>
    <property type="match status" value="1"/>
</dbReference>
<dbReference type="AlphaFoldDB" id="A0A1T2X9T4"/>
<dbReference type="Proteomes" id="UP000190188">
    <property type="component" value="Unassembled WGS sequence"/>
</dbReference>
<dbReference type="EMBL" id="MSZX01000006">
    <property type="protein sequence ID" value="OPA76667.1"/>
    <property type="molecule type" value="Genomic_DNA"/>
</dbReference>